<protein>
    <recommendedName>
        <fullName evidence="3">Fe2OG dioxygenase domain-containing protein</fullName>
    </recommendedName>
</protein>
<dbReference type="InterPro" id="IPR050231">
    <property type="entry name" value="Iron_ascorbate_oxido_reductase"/>
</dbReference>
<dbReference type="Pfam" id="PF14226">
    <property type="entry name" value="DIOX_N"/>
    <property type="match status" value="1"/>
</dbReference>
<dbReference type="VEuPathDB" id="FungiDB:PV07_04130"/>
<reference evidence="4 5" key="1">
    <citation type="submission" date="2015-01" db="EMBL/GenBank/DDBJ databases">
        <title>The Genome Sequence of Cladophialophora immunda CBS83496.</title>
        <authorList>
            <consortium name="The Broad Institute Genomics Platform"/>
            <person name="Cuomo C."/>
            <person name="de Hoog S."/>
            <person name="Gorbushina A."/>
            <person name="Stielow B."/>
            <person name="Teixiera M."/>
            <person name="Abouelleil A."/>
            <person name="Chapman S.B."/>
            <person name="Priest M."/>
            <person name="Young S.K."/>
            <person name="Wortman J."/>
            <person name="Nusbaum C."/>
            <person name="Birren B."/>
        </authorList>
    </citation>
    <scope>NUCLEOTIDE SEQUENCE [LARGE SCALE GENOMIC DNA]</scope>
    <source>
        <strain evidence="4 5">CBS 83496</strain>
    </source>
</reference>
<name>A0A0D2CRN1_9EURO</name>
<keyword evidence="2" id="KW-0408">Iron</keyword>
<dbReference type="Pfam" id="PF03171">
    <property type="entry name" value="2OG-FeII_Oxy"/>
    <property type="match status" value="1"/>
</dbReference>
<keyword evidence="5" id="KW-1185">Reference proteome</keyword>
<sequence length="325" mass="36400">MADKTIPIIDVSNIDNDVRSVAAKITEACATWGFFFIKNHQIPHDLIQKMFDINEEFSALPLSERNKHPVNKDQVGFKGPGDDAHKDEKSAMWLGGLPGSLSGNPGLHPSLEKHLPAIDAYKKACAEMSLKLLRCFAIFLGLSEDFFASHHRYESSRNLIIMLHYPKFDAPPPKHSARISPHSDGSNSVTILFQSAVGLEVLSPTGEWVQAPAPGFDHALINIGDVLQFWSCNKLKSTLHRITQDQLPWDKERYSVAFFCQPEPDTKLNPIVGDVDVEQMAVEDGKMFRRGMTLTEYIEEEMKVIYGQDFYDKQVQSVPVMAATS</sequence>
<dbReference type="EMBL" id="KN847041">
    <property type="protein sequence ID" value="KIW32600.1"/>
    <property type="molecule type" value="Genomic_DNA"/>
</dbReference>
<dbReference type="GO" id="GO:0016491">
    <property type="term" value="F:oxidoreductase activity"/>
    <property type="evidence" value="ECO:0007669"/>
    <property type="project" value="UniProtKB-KW"/>
</dbReference>
<dbReference type="STRING" id="569365.A0A0D2CRN1"/>
<dbReference type="HOGENOM" id="CLU_010119_6_2_1"/>
<dbReference type="InterPro" id="IPR027443">
    <property type="entry name" value="IPNS-like_sf"/>
</dbReference>
<evidence type="ECO:0000259" key="3">
    <source>
        <dbReference type="PROSITE" id="PS51471"/>
    </source>
</evidence>
<gene>
    <name evidence="4" type="ORF">PV07_04130</name>
</gene>
<feature type="domain" description="Fe2OG dioxygenase" evidence="3">
    <location>
        <begin position="156"/>
        <end position="262"/>
    </location>
</feature>
<proteinExistence type="inferred from homology"/>
<dbReference type="InterPro" id="IPR044861">
    <property type="entry name" value="IPNS-like_FE2OG_OXY"/>
</dbReference>
<evidence type="ECO:0000256" key="1">
    <source>
        <dbReference type="ARBA" id="ARBA00008056"/>
    </source>
</evidence>
<dbReference type="InterPro" id="IPR026992">
    <property type="entry name" value="DIOX_N"/>
</dbReference>
<dbReference type="InterPro" id="IPR005123">
    <property type="entry name" value="Oxoglu/Fe-dep_dioxygenase_dom"/>
</dbReference>
<dbReference type="GO" id="GO:0044283">
    <property type="term" value="P:small molecule biosynthetic process"/>
    <property type="evidence" value="ECO:0007669"/>
    <property type="project" value="UniProtKB-ARBA"/>
</dbReference>
<organism evidence="4 5">
    <name type="scientific">Cladophialophora immunda</name>
    <dbReference type="NCBI Taxonomy" id="569365"/>
    <lineage>
        <taxon>Eukaryota</taxon>
        <taxon>Fungi</taxon>
        <taxon>Dikarya</taxon>
        <taxon>Ascomycota</taxon>
        <taxon>Pezizomycotina</taxon>
        <taxon>Eurotiomycetes</taxon>
        <taxon>Chaetothyriomycetidae</taxon>
        <taxon>Chaetothyriales</taxon>
        <taxon>Herpotrichiellaceae</taxon>
        <taxon>Cladophialophora</taxon>
    </lineage>
</organism>
<dbReference type="GeneID" id="27343324"/>
<keyword evidence="2" id="KW-0560">Oxidoreductase</keyword>
<accession>A0A0D2CRN1</accession>
<dbReference type="GO" id="GO:0046872">
    <property type="term" value="F:metal ion binding"/>
    <property type="evidence" value="ECO:0007669"/>
    <property type="project" value="UniProtKB-KW"/>
</dbReference>
<dbReference type="AlphaFoldDB" id="A0A0D2CRN1"/>
<keyword evidence="2" id="KW-0479">Metal-binding</keyword>
<dbReference type="SUPFAM" id="SSF51197">
    <property type="entry name" value="Clavaminate synthase-like"/>
    <property type="match status" value="1"/>
</dbReference>
<dbReference type="RefSeq" id="XP_016252816.1">
    <property type="nucleotide sequence ID" value="XM_016390914.1"/>
</dbReference>
<dbReference type="PANTHER" id="PTHR47990">
    <property type="entry name" value="2-OXOGLUTARATE (2OG) AND FE(II)-DEPENDENT OXYGENASE SUPERFAMILY PROTEIN-RELATED"/>
    <property type="match status" value="1"/>
</dbReference>
<dbReference type="OrthoDB" id="288590at2759"/>
<evidence type="ECO:0000313" key="4">
    <source>
        <dbReference type="EMBL" id="KIW32600.1"/>
    </source>
</evidence>
<dbReference type="PROSITE" id="PS51471">
    <property type="entry name" value="FE2OG_OXY"/>
    <property type="match status" value="1"/>
</dbReference>
<evidence type="ECO:0000256" key="2">
    <source>
        <dbReference type="RuleBase" id="RU003682"/>
    </source>
</evidence>
<dbReference type="Gene3D" id="2.60.120.330">
    <property type="entry name" value="B-lactam Antibiotic, Isopenicillin N Synthase, Chain"/>
    <property type="match status" value="1"/>
</dbReference>
<dbReference type="Proteomes" id="UP000054466">
    <property type="component" value="Unassembled WGS sequence"/>
</dbReference>
<evidence type="ECO:0000313" key="5">
    <source>
        <dbReference type="Proteomes" id="UP000054466"/>
    </source>
</evidence>
<comment type="similarity">
    <text evidence="1 2">Belongs to the iron/ascorbate-dependent oxidoreductase family.</text>
</comment>